<evidence type="ECO:0000256" key="7">
    <source>
        <dbReference type="ARBA" id="ARBA00023136"/>
    </source>
</evidence>
<protein>
    <recommendedName>
        <fullName evidence="9">Flagellar M-ring protein</fullName>
    </recommendedName>
</protein>
<comment type="caution">
    <text evidence="15">The sequence shown here is derived from an EMBL/GenBank/DDBJ whole genome shotgun (WGS) entry which is preliminary data.</text>
</comment>
<dbReference type="PANTHER" id="PTHR30046:SF0">
    <property type="entry name" value="FLAGELLAR M-RING PROTEIN"/>
    <property type="match status" value="1"/>
</dbReference>
<evidence type="ECO:0000256" key="6">
    <source>
        <dbReference type="ARBA" id="ARBA00022989"/>
    </source>
</evidence>
<dbReference type="Gene3D" id="3.30.300.30">
    <property type="match status" value="1"/>
</dbReference>
<dbReference type="GO" id="GO:0003774">
    <property type="term" value="F:cytoskeletal motor activity"/>
    <property type="evidence" value="ECO:0007669"/>
    <property type="project" value="InterPro"/>
</dbReference>
<evidence type="ECO:0000256" key="5">
    <source>
        <dbReference type="ARBA" id="ARBA00022692"/>
    </source>
</evidence>
<dbReference type="PANTHER" id="PTHR30046">
    <property type="entry name" value="FLAGELLAR M-RING PROTEIN"/>
    <property type="match status" value="1"/>
</dbReference>
<evidence type="ECO:0000256" key="11">
    <source>
        <dbReference type="SAM" id="MobiDB-lite"/>
    </source>
</evidence>
<comment type="function">
    <text evidence="9">The M ring may be actively involved in energy transduction.</text>
</comment>
<evidence type="ECO:0000256" key="4">
    <source>
        <dbReference type="ARBA" id="ARBA00022475"/>
    </source>
</evidence>
<dbReference type="AlphaFoldDB" id="A0A917X3H7"/>
<dbReference type="GO" id="GO:0009431">
    <property type="term" value="C:bacterial-type flagellum basal body, MS ring"/>
    <property type="evidence" value="ECO:0007669"/>
    <property type="project" value="InterPro"/>
</dbReference>
<reference evidence="15" key="2">
    <citation type="submission" date="2020-09" db="EMBL/GenBank/DDBJ databases">
        <authorList>
            <person name="Sun Q."/>
            <person name="Ohkuma M."/>
        </authorList>
    </citation>
    <scope>NUCLEOTIDE SEQUENCE</scope>
    <source>
        <strain evidence="15">JCM 19831</strain>
    </source>
</reference>
<feature type="region of interest" description="Disordered" evidence="11">
    <location>
        <begin position="287"/>
        <end position="330"/>
    </location>
</feature>
<dbReference type="EMBL" id="BMPI01000044">
    <property type="protein sequence ID" value="GGM60950.1"/>
    <property type="molecule type" value="Genomic_DNA"/>
</dbReference>
<dbReference type="PRINTS" id="PR01009">
    <property type="entry name" value="FLGMRINGFLIF"/>
</dbReference>
<evidence type="ECO:0000259" key="13">
    <source>
        <dbReference type="Pfam" id="PF01514"/>
    </source>
</evidence>
<dbReference type="InterPro" id="IPR045851">
    <property type="entry name" value="AMP-bd_C_sf"/>
</dbReference>
<feature type="domain" description="Flagellar M-ring N-terminal" evidence="13">
    <location>
        <begin position="46"/>
        <end position="219"/>
    </location>
</feature>
<organism evidence="15 16">
    <name type="scientific">Dactylosporangium sucinum</name>
    <dbReference type="NCBI Taxonomy" id="1424081"/>
    <lineage>
        <taxon>Bacteria</taxon>
        <taxon>Bacillati</taxon>
        <taxon>Actinomycetota</taxon>
        <taxon>Actinomycetes</taxon>
        <taxon>Micromonosporales</taxon>
        <taxon>Micromonosporaceae</taxon>
        <taxon>Dactylosporangium</taxon>
    </lineage>
</organism>
<keyword evidence="6 12" id="KW-1133">Transmembrane helix</keyword>
<dbReference type="PIRSF" id="PIRSF004862">
    <property type="entry name" value="FliF"/>
    <property type="match status" value="1"/>
</dbReference>
<evidence type="ECO:0000256" key="3">
    <source>
        <dbReference type="ARBA" id="ARBA00007971"/>
    </source>
</evidence>
<evidence type="ECO:0000256" key="10">
    <source>
        <dbReference type="SAM" id="Coils"/>
    </source>
</evidence>
<dbReference type="Proteomes" id="UP000642070">
    <property type="component" value="Unassembled WGS sequence"/>
</dbReference>
<evidence type="ECO:0000256" key="9">
    <source>
        <dbReference type="PIRNR" id="PIRNR004862"/>
    </source>
</evidence>
<keyword evidence="10" id="KW-0175">Coiled coil</keyword>
<evidence type="ECO:0000313" key="15">
    <source>
        <dbReference type="EMBL" id="GGM60950.1"/>
    </source>
</evidence>
<dbReference type="GO" id="GO:0071973">
    <property type="term" value="P:bacterial-type flagellum-dependent cell motility"/>
    <property type="evidence" value="ECO:0007669"/>
    <property type="project" value="InterPro"/>
</dbReference>
<gene>
    <name evidence="15" type="ORF">GCM10007977_073180</name>
</gene>
<reference evidence="15" key="1">
    <citation type="journal article" date="2014" name="Int. J. Syst. Evol. Microbiol.">
        <title>Complete genome sequence of Corynebacterium casei LMG S-19264T (=DSM 44701T), isolated from a smear-ripened cheese.</title>
        <authorList>
            <consortium name="US DOE Joint Genome Institute (JGI-PGF)"/>
            <person name="Walter F."/>
            <person name="Albersmeier A."/>
            <person name="Kalinowski J."/>
            <person name="Ruckert C."/>
        </authorList>
    </citation>
    <scope>NUCLEOTIDE SEQUENCE</scope>
    <source>
        <strain evidence="15">JCM 19831</strain>
    </source>
</reference>
<name>A0A917X3H7_9ACTN</name>
<dbReference type="InterPro" id="IPR006182">
    <property type="entry name" value="FliF_N_dom"/>
</dbReference>
<feature type="compositionally biased region" description="Gly residues" evidence="11">
    <location>
        <begin position="301"/>
        <end position="311"/>
    </location>
</feature>
<evidence type="ECO:0000256" key="8">
    <source>
        <dbReference type="ARBA" id="ARBA00023143"/>
    </source>
</evidence>
<feature type="transmembrane region" description="Helical" evidence="12">
    <location>
        <begin position="428"/>
        <end position="448"/>
    </location>
</feature>
<proteinExistence type="inferred from homology"/>
<evidence type="ECO:0000259" key="14">
    <source>
        <dbReference type="Pfam" id="PF08345"/>
    </source>
</evidence>
<feature type="coiled-coil region" evidence="10">
    <location>
        <begin position="443"/>
        <end position="481"/>
    </location>
</feature>
<dbReference type="Pfam" id="PF08345">
    <property type="entry name" value="YscJ_FliF_C"/>
    <property type="match status" value="1"/>
</dbReference>
<keyword evidence="4" id="KW-1003">Cell membrane</keyword>
<comment type="subcellular location">
    <subcellularLocation>
        <location evidence="1 9">Bacterial flagellum basal body</location>
    </subcellularLocation>
    <subcellularLocation>
        <location evidence="2">Cell membrane</location>
        <topology evidence="2">Multi-pass membrane protein</topology>
    </subcellularLocation>
</comment>
<dbReference type="InterPro" id="IPR000067">
    <property type="entry name" value="FlgMring_FliF"/>
</dbReference>
<evidence type="ECO:0000256" key="2">
    <source>
        <dbReference type="ARBA" id="ARBA00004651"/>
    </source>
</evidence>
<dbReference type="InterPro" id="IPR043427">
    <property type="entry name" value="YscJ/FliF"/>
</dbReference>
<keyword evidence="5 12" id="KW-0812">Transmembrane</keyword>
<dbReference type="RefSeq" id="WP_190254598.1">
    <property type="nucleotide sequence ID" value="NZ_BMPI01000044.1"/>
</dbReference>
<comment type="similarity">
    <text evidence="3 9">Belongs to the FliF family.</text>
</comment>
<evidence type="ECO:0000256" key="1">
    <source>
        <dbReference type="ARBA" id="ARBA00004117"/>
    </source>
</evidence>
<dbReference type="GO" id="GO:0005886">
    <property type="term" value="C:plasma membrane"/>
    <property type="evidence" value="ECO:0007669"/>
    <property type="project" value="UniProtKB-SubCell"/>
</dbReference>
<dbReference type="InterPro" id="IPR013556">
    <property type="entry name" value="Flag_M-ring_C"/>
</dbReference>
<evidence type="ECO:0000256" key="12">
    <source>
        <dbReference type="SAM" id="Phobius"/>
    </source>
</evidence>
<keyword evidence="8 9" id="KW-0975">Bacterial flagellum</keyword>
<keyword evidence="7 12" id="KW-0472">Membrane</keyword>
<feature type="domain" description="Flagellar M-ring C-terminal" evidence="14">
    <location>
        <begin position="252"/>
        <end position="401"/>
    </location>
</feature>
<evidence type="ECO:0000313" key="16">
    <source>
        <dbReference type="Proteomes" id="UP000642070"/>
    </source>
</evidence>
<sequence>MRERFTALGRRGVDGWKSFTPGQKAVTIFAVVALAIGGYFFATWAGRPTMAPLFSNLQAADASAIVDRLNAEGVTYSLTDGGSTILVPNDQVYALRISMSGAGLPAQGEAGYALLDNQGIMTSEFMQQVTYRRALEGELGKTIQSIDGVNSATVHLAIPQKDVFTDEQQPPTASVLVNTGNKPLSGDKVTSIVHLVSSSVEGMAPSAVTVVGANGKVLSTGDDDGGGSGPESTGAQTGAYEQRLNKALQTMLDTVVGPGHSVVNVTADLDFDNTETKTQRYVADPAVPPLSESKQSEQYTGGNGVPVGGVLGPDNIQVPNGTGAGGDGQYQQTTETRNNAVGMVTETRKTAPGAVKKLAVAVIVDSSKARIDEAQLQQLVSSAVGLDATRGDQIAVSSMAFDTSAAQAEASAAAEAAKGQQAQVQQQYIQMGSIVLALLILLIIAALAQRKRRKRERQKLTEEQNAALEEMQAAIEAARAKLALEGGGGSGGAPALEGGGAPGDEFDRDGKFRDLTTMVEKQPDEVAQLLRGWLADRRG</sequence>
<feature type="region of interest" description="Disordered" evidence="11">
    <location>
        <begin position="486"/>
        <end position="510"/>
    </location>
</feature>
<feature type="transmembrane region" description="Helical" evidence="12">
    <location>
        <begin position="25"/>
        <end position="46"/>
    </location>
</feature>
<dbReference type="Pfam" id="PF01514">
    <property type="entry name" value="YscJ_FliF"/>
    <property type="match status" value="1"/>
</dbReference>
<dbReference type="NCBIfam" id="TIGR00206">
    <property type="entry name" value="fliF"/>
    <property type="match status" value="1"/>
</dbReference>
<keyword evidence="16" id="KW-1185">Reference proteome</keyword>
<accession>A0A917X3H7</accession>
<feature type="compositionally biased region" description="Gly residues" evidence="11">
    <location>
        <begin position="486"/>
        <end position="502"/>
    </location>
</feature>